<organism evidence="11 12">
    <name type="scientific">Plesiocystis pacifica SIR-1</name>
    <dbReference type="NCBI Taxonomy" id="391625"/>
    <lineage>
        <taxon>Bacteria</taxon>
        <taxon>Pseudomonadati</taxon>
        <taxon>Myxococcota</taxon>
        <taxon>Polyangia</taxon>
        <taxon>Nannocystales</taxon>
        <taxon>Nannocystaceae</taxon>
        <taxon>Plesiocystis</taxon>
    </lineage>
</organism>
<dbReference type="OrthoDB" id="9805202at2"/>
<dbReference type="Gene3D" id="1.10.760.10">
    <property type="entry name" value="Cytochrome c-like domain"/>
    <property type="match status" value="2"/>
</dbReference>
<evidence type="ECO:0000256" key="6">
    <source>
        <dbReference type="ARBA" id="ARBA00023004"/>
    </source>
</evidence>
<dbReference type="GO" id="GO:0030313">
    <property type="term" value="C:cell envelope"/>
    <property type="evidence" value="ECO:0007669"/>
    <property type="project" value="UniProtKB-SubCell"/>
</dbReference>
<proteinExistence type="predicted"/>
<evidence type="ECO:0000259" key="10">
    <source>
        <dbReference type="PROSITE" id="PS51007"/>
    </source>
</evidence>
<dbReference type="Pfam" id="PF03150">
    <property type="entry name" value="CCP_MauG"/>
    <property type="match status" value="1"/>
</dbReference>
<protein>
    <submittedName>
        <fullName evidence="11">Methylamine utilization protein</fullName>
    </submittedName>
</protein>
<dbReference type="RefSeq" id="WP_006970946.1">
    <property type="nucleotide sequence ID" value="NZ_ABCS01000015.1"/>
</dbReference>
<dbReference type="InterPro" id="IPR036909">
    <property type="entry name" value="Cyt_c-like_dom_sf"/>
</dbReference>
<dbReference type="InterPro" id="IPR009056">
    <property type="entry name" value="Cyt_c-like_dom"/>
</dbReference>
<dbReference type="InterPro" id="IPR051395">
    <property type="entry name" value="Cytochrome_c_Peroxidase/MauG"/>
</dbReference>
<evidence type="ECO:0000256" key="2">
    <source>
        <dbReference type="ARBA" id="ARBA00022617"/>
    </source>
</evidence>
<evidence type="ECO:0000256" key="5">
    <source>
        <dbReference type="ARBA" id="ARBA00023002"/>
    </source>
</evidence>
<evidence type="ECO:0000256" key="1">
    <source>
        <dbReference type="ARBA" id="ARBA00004196"/>
    </source>
</evidence>
<dbReference type="GO" id="GO:0046872">
    <property type="term" value="F:metal ion binding"/>
    <property type="evidence" value="ECO:0007669"/>
    <property type="project" value="UniProtKB-KW"/>
</dbReference>
<sequence>MTARTPSTSLLGLGAALALSLTLLPACEGEKAGDGGKTADKADAGKAGDAKVEPTKAEKPAAEWKWTLPEGLTDPPAVPEDNPMSAAKVELGHKLFMDKRLSFDGSRSCYSCHQNELGNADGRKTALGAGDKPLGRNTPTIWNVGYHDKGLYWDGRAATLEKQAIGAWKGGNMGVGADNLDAKAKEIGALPEYAEAFASVFGVEEGEAVTPDQVAMALSAYERTLLCGDTAFDKGEMSDAAKRGWDLFRGKASCSTCHSGDNFSDGGYHDVGFAHDDSGALIEGADVGRGKPAKDEGENYKFRTPTLRNVSKTAPYFHDGRTASLEEAVRYMAAGGNAKAPGLDQNMRDTSLSDAEIADLVAFLESLACTGSLEVIGDQSVAGIPEAAAPAEGAAPADEAQKAG</sequence>
<feature type="domain" description="Cytochrome c" evidence="10">
    <location>
        <begin position="239"/>
        <end position="368"/>
    </location>
</feature>
<evidence type="ECO:0000256" key="7">
    <source>
        <dbReference type="PROSITE-ProRule" id="PRU00433"/>
    </source>
</evidence>
<dbReference type="Pfam" id="PF00034">
    <property type="entry name" value="Cytochrom_C"/>
    <property type="match status" value="1"/>
</dbReference>
<reference evidence="11 12" key="1">
    <citation type="submission" date="2007-06" db="EMBL/GenBank/DDBJ databases">
        <authorList>
            <person name="Shimkets L."/>
            <person name="Ferriera S."/>
            <person name="Johnson J."/>
            <person name="Kravitz S."/>
            <person name="Beeson K."/>
            <person name="Sutton G."/>
            <person name="Rogers Y.-H."/>
            <person name="Friedman R."/>
            <person name="Frazier M."/>
            <person name="Venter J.C."/>
        </authorList>
    </citation>
    <scope>NUCLEOTIDE SEQUENCE [LARGE SCALE GENOMIC DNA]</scope>
    <source>
        <strain evidence="11 12">SIR-1</strain>
    </source>
</reference>
<evidence type="ECO:0000256" key="3">
    <source>
        <dbReference type="ARBA" id="ARBA00022723"/>
    </source>
</evidence>
<keyword evidence="3 7" id="KW-0479">Metal-binding</keyword>
<keyword evidence="5" id="KW-0560">Oxidoreductase</keyword>
<feature type="region of interest" description="Disordered" evidence="8">
    <location>
        <begin position="29"/>
        <end position="70"/>
    </location>
</feature>
<dbReference type="EMBL" id="ABCS01000015">
    <property type="protein sequence ID" value="EDM79934.1"/>
    <property type="molecule type" value="Genomic_DNA"/>
</dbReference>
<dbReference type="Proteomes" id="UP000005801">
    <property type="component" value="Unassembled WGS sequence"/>
</dbReference>
<feature type="signal peptide" evidence="9">
    <location>
        <begin position="1"/>
        <end position="28"/>
    </location>
</feature>
<comment type="subcellular location">
    <subcellularLocation>
        <location evidence="1">Cell envelope</location>
    </subcellularLocation>
</comment>
<dbReference type="AlphaFoldDB" id="A6G2J7"/>
<dbReference type="GO" id="GO:0004130">
    <property type="term" value="F:cytochrome-c peroxidase activity"/>
    <property type="evidence" value="ECO:0007669"/>
    <property type="project" value="TreeGrafter"/>
</dbReference>
<evidence type="ECO:0000313" key="12">
    <source>
        <dbReference type="Proteomes" id="UP000005801"/>
    </source>
</evidence>
<dbReference type="GO" id="GO:0020037">
    <property type="term" value="F:heme binding"/>
    <property type="evidence" value="ECO:0007669"/>
    <property type="project" value="InterPro"/>
</dbReference>
<keyword evidence="6 7" id="KW-0408">Iron</keyword>
<keyword evidence="12" id="KW-1185">Reference proteome</keyword>
<dbReference type="PANTHER" id="PTHR30600">
    <property type="entry name" value="CYTOCHROME C PEROXIDASE-RELATED"/>
    <property type="match status" value="1"/>
</dbReference>
<feature type="chain" id="PRO_5002695038" evidence="9">
    <location>
        <begin position="29"/>
        <end position="404"/>
    </location>
</feature>
<accession>A6G2J7</accession>
<dbReference type="PROSITE" id="PS51007">
    <property type="entry name" value="CYTC"/>
    <property type="match status" value="1"/>
</dbReference>
<dbReference type="SUPFAM" id="SSF46626">
    <property type="entry name" value="Cytochrome c"/>
    <property type="match status" value="2"/>
</dbReference>
<dbReference type="eggNOG" id="COG1858">
    <property type="taxonomic scope" value="Bacteria"/>
</dbReference>
<dbReference type="InterPro" id="IPR004852">
    <property type="entry name" value="Di-haem_cyt_c_peroxidsae"/>
</dbReference>
<evidence type="ECO:0000256" key="9">
    <source>
        <dbReference type="SAM" id="SignalP"/>
    </source>
</evidence>
<comment type="caution">
    <text evidence="11">The sequence shown here is derived from an EMBL/GenBank/DDBJ whole genome shotgun (WGS) entry which is preliminary data.</text>
</comment>
<evidence type="ECO:0000313" key="11">
    <source>
        <dbReference type="EMBL" id="EDM79934.1"/>
    </source>
</evidence>
<evidence type="ECO:0000256" key="4">
    <source>
        <dbReference type="ARBA" id="ARBA00022729"/>
    </source>
</evidence>
<dbReference type="PANTHER" id="PTHR30600:SF10">
    <property type="entry name" value="BLL6722 PROTEIN"/>
    <property type="match status" value="1"/>
</dbReference>
<evidence type="ECO:0000256" key="8">
    <source>
        <dbReference type="SAM" id="MobiDB-lite"/>
    </source>
</evidence>
<name>A6G2J7_9BACT</name>
<feature type="compositionally biased region" description="Basic and acidic residues" evidence="8">
    <location>
        <begin position="29"/>
        <end position="62"/>
    </location>
</feature>
<dbReference type="STRING" id="391625.PPSIR1_22871"/>
<gene>
    <name evidence="11" type="ORF">PPSIR1_22871</name>
</gene>
<dbReference type="GO" id="GO:0009055">
    <property type="term" value="F:electron transfer activity"/>
    <property type="evidence" value="ECO:0007669"/>
    <property type="project" value="InterPro"/>
</dbReference>
<keyword evidence="4 9" id="KW-0732">Signal</keyword>
<keyword evidence="2 7" id="KW-0349">Heme</keyword>